<sequence length="192" mass="21608">MALHINADVVNIEHQVVQPPAPPLPAVQAPGELPHAAPQPAHADGAQERDQLRERVAELEEELAAAHQQVNEQAANIAGLQHRIVALQREVAERNRRIGNLQRRVNAQDHEIMDLRRRVNARDHEIMDLRQDGKTYAYTTLHVGHTRFSGHWVQKSHLAYLTREMGSATQPEMVAMTSHTTSAYGKMGFHMK</sequence>
<comment type="caution">
    <text evidence="2">The sequence shown here is derived from an EMBL/GenBank/DDBJ whole genome shotgun (WGS) entry which is preliminary data.</text>
</comment>
<dbReference type="SUPFAM" id="SSF90257">
    <property type="entry name" value="Myosin rod fragments"/>
    <property type="match status" value="1"/>
</dbReference>
<evidence type="ECO:0000313" key="2">
    <source>
        <dbReference type="EMBL" id="KAF8442172.1"/>
    </source>
</evidence>
<name>A0AAD4BWP1_BOLED</name>
<gene>
    <name evidence="2" type="ORF">L210DRAFT_398853</name>
</gene>
<feature type="region of interest" description="Disordered" evidence="1">
    <location>
        <begin position="21"/>
        <end position="50"/>
    </location>
</feature>
<reference evidence="2" key="2">
    <citation type="journal article" date="2020" name="Nat. Commun.">
        <title>Large-scale genome sequencing of mycorrhizal fungi provides insights into the early evolution of symbiotic traits.</title>
        <authorList>
            <person name="Miyauchi S."/>
            <person name="Kiss E."/>
            <person name="Kuo A."/>
            <person name="Drula E."/>
            <person name="Kohler A."/>
            <person name="Sanchez-Garcia M."/>
            <person name="Morin E."/>
            <person name="Andreopoulos B."/>
            <person name="Barry K.W."/>
            <person name="Bonito G."/>
            <person name="Buee M."/>
            <person name="Carver A."/>
            <person name="Chen C."/>
            <person name="Cichocki N."/>
            <person name="Clum A."/>
            <person name="Culley D."/>
            <person name="Crous P.W."/>
            <person name="Fauchery L."/>
            <person name="Girlanda M."/>
            <person name="Hayes R.D."/>
            <person name="Keri Z."/>
            <person name="LaButti K."/>
            <person name="Lipzen A."/>
            <person name="Lombard V."/>
            <person name="Magnuson J."/>
            <person name="Maillard F."/>
            <person name="Murat C."/>
            <person name="Nolan M."/>
            <person name="Ohm R.A."/>
            <person name="Pangilinan J."/>
            <person name="Pereira M.F."/>
            <person name="Perotto S."/>
            <person name="Peter M."/>
            <person name="Pfister S."/>
            <person name="Riley R."/>
            <person name="Sitrit Y."/>
            <person name="Stielow J.B."/>
            <person name="Szollosi G."/>
            <person name="Zifcakova L."/>
            <person name="Stursova M."/>
            <person name="Spatafora J.W."/>
            <person name="Tedersoo L."/>
            <person name="Vaario L.M."/>
            <person name="Yamada A."/>
            <person name="Yan M."/>
            <person name="Wang P."/>
            <person name="Xu J."/>
            <person name="Bruns T."/>
            <person name="Baldrian P."/>
            <person name="Vilgalys R."/>
            <person name="Dunand C."/>
            <person name="Henrissat B."/>
            <person name="Grigoriev I.V."/>
            <person name="Hibbett D."/>
            <person name="Nagy L.G."/>
            <person name="Martin F.M."/>
        </authorList>
    </citation>
    <scope>NUCLEOTIDE SEQUENCE</scope>
    <source>
        <strain evidence="2">BED1</strain>
    </source>
</reference>
<dbReference type="Gene3D" id="1.20.5.340">
    <property type="match status" value="1"/>
</dbReference>
<proteinExistence type="predicted"/>
<protein>
    <submittedName>
        <fullName evidence="2">Uncharacterized protein</fullName>
    </submittedName>
</protein>
<accession>A0AAD4BWP1</accession>
<evidence type="ECO:0000256" key="1">
    <source>
        <dbReference type="SAM" id="MobiDB-lite"/>
    </source>
</evidence>
<organism evidence="2 3">
    <name type="scientific">Boletus edulis BED1</name>
    <dbReference type="NCBI Taxonomy" id="1328754"/>
    <lineage>
        <taxon>Eukaryota</taxon>
        <taxon>Fungi</taxon>
        <taxon>Dikarya</taxon>
        <taxon>Basidiomycota</taxon>
        <taxon>Agaricomycotina</taxon>
        <taxon>Agaricomycetes</taxon>
        <taxon>Agaricomycetidae</taxon>
        <taxon>Boletales</taxon>
        <taxon>Boletineae</taxon>
        <taxon>Boletaceae</taxon>
        <taxon>Boletoideae</taxon>
        <taxon>Boletus</taxon>
    </lineage>
</organism>
<dbReference type="Proteomes" id="UP001194468">
    <property type="component" value="Unassembled WGS sequence"/>
</dbReference>
<keyword evidence="3" id="KW-1185">Reference proteome</keyword>
<dbReference type="AlphaFoldDB" id="A0AAD4BWP1"/>
<dbReference type="EMBL" id="WHUW01000009">
    <property type="protein sequence ID" value="KAF8442172.1"/>
    <property type="molecule type" value="Genomic_DNA"/>
</dbReference>
<evidence type="ECO:0000313" key="3">
    <source>
        <dbReference type="Proteomes" id="UP001194468"/>
    </source>
</evidence>
<reference evidence="2" key="1">
    <citation type="submission" date="2019-10" db="EMBL/GenBank/DDBJ databases">
        <authorList>
            <consortium name="DOE Joint Genome Institute"/>
            <person name="Kuo A."/>
            <person name="Miyauchi S."/>
            <person name="Kiss E."/>
            <person name="Drula E."/>
            <person name="Kohler A."/>
            <person name="Sanchez-Garcia M."/>
            <person name="Andreopoulos B."/>
            <person name="Barry K.W."/>
            <person name="Bonito G."/>
            <person name="Buee M."/>
            <person name="Carver A."/>
            <person name="Chen C."/>
            <person name="Cichocki N."/>
            <person name="Clum A."/>
            <person name="Culley D."/>
            <person name="Crous P.W."/>
            <person name="Fauchery L."/>
            <person name="Girlanda M."/>
            <person name="Hayes R."/>
            <person name="Keri Z."/>
            <person name="LaButti K."/>
            <person name="Lipzen A."/>
            <person name="Lombard V."/>
            <person name="Magnuson J."/>
            <person name="Maillard F."/>
            <person name="Morin E."/>
            <person name="Murat C."/>
            <person name="Nolan M."/>
            <person name="Ohm R."/>
            <person name="Pangilinan J."/>
            <person name="Pereira M."/>
            <person name="Perotto S."/>
            <person name="Peter M."/>
            <person name="Riley R."/>
            <person name="Sitrit Y."/>
            <person name="Stielow B."/>
            <person name="Szollosi G."/>
            <person name="Zifcakova L."/>
            <person name="Stursova M."/>
            <person name="Spatafora J.W."/>
            <person name="Tedersoo L."/>
            <person name="Vaario L.-M."/>
            <person name="Yamada A."/>
            <person name="Yan M."/>
            <person name="Wang P."/>
            <person name="Xu J."/>
            <person name="Bruns T."/>
            <person name="Baldrian P."/>
            <person name="Vilgalys R."/>
            <person name="Henrissat B."/>
            <person name="Grigoriev I.V."/>
            <person name="Hibbett D."/>
            <person name="Nagy L.G."/>
            <person name="Martin F.M."/>
        </authorList>
    </citation>
    <scope>NUCLEOTIDE SEQUENCE</scope>
    <source>
        <strain evidence="2">BED1</strain>
    </source>
</reference>